<evidence type="ECO:0000313" key="2">
    <source>
        <dbReference type="EMBL" id="MFC5270025.1"/>
    </source>
</evidence>
<sequence length="503" mass="58885">MKNSDTHNSQGGTLQTNLNVWNLLDIMTGRYKEFIETDYYGQPIIKIENKRITGPGDNYFHELDCQHRIEFRNCIFDVHFSLGKSNFKGSLLLIDCVFNEGLWWKGCDFGEFFMFSKCRFLKSVNISAFECYRFHIDDCIFFNLLVIAEGTTKKSEDKSYGRNGGDLSNIKAKHVMLKNNDFAWVTIYFHHIGVLEIGSGTYEERILLHKSANPDLYPLELTEKVIDELKIHTKSKDTIGEIYVSKCEIREITLTGELNSGNFIFEDVSTDKLSFNKFTNTSILKFIRLKNLTNQSRVEIIETYLGKAQFFEIDFTKFSKLYIDNSHLVEILTTFTNWPTKIFTKDDNPHKLKENYRQLKVAMRKQEEGFQALVFEQEEMNAYSNTLDNNSGNWQEKFIIWTSRESNYFGRDWITPVVWMIIFNYYFFFFIGASIFWNNSEGFDNYLKNIGRIVHLFNPAHLVTLLDTGINSNNLALVLDFASRITTSYFLFQTIKAFRKYSK</sequence>
<evidence type="ECO:0000313" key="3">
    <source>
        <dbReference type="Proteomes" id="UP001596161"/>
    </source>
</evidence>
<organism evidence="2 3">
    <name type="scientific">Adhaeribacter terreus</name>
    <dbReference type="NCBI Taxonomy" id="529703"/>
    <lineage>
        <taxon>Bacteria</taxon>
        <taxon>Pseudomonadati</taxon>
        <taxon>Bacteroidota</taxon>
        <taxon>Cytophagia</taxon>
        <taxon>Cytophagales</taxon>
        <taxon>Hymenobacteraceae</taxon>
        <taxon>Adhaeribacter</taxon>
    </lineage>
</organism>
<dbReference type="Proteomes" id="UP001596161">
    <property type="component" value="Unassembled WGS sequence"/>
</dbReference>
<keyword evidence="1" id="KW-1133">Transmembrane helix</keyword>
<keyword evidence="1" id="KW-0812">Transmembrane</keyword>
<comment type="caution">
    <text evidence="2">The sequence shown here is derived from an EMBL/GenBank/DDBJ whole genome shotgun (WGS) entry which is preliminary data.</text>
</comment>
<keyword evidence="3" id="KW-1185">Reference proteome</keyword>
<evidence type="ECO:0008006" key="4">
    <source>
        <dbReference type="Google" id="ProtNLM"/>
    </source>
</evidence>
<reference evidence="3" key="1">
    <citation type="journal article" date="2019" name="Int. J. Syst. Evol. Microbiol.">
        <title>The Global Catalogue of Microorganisms (GCM) 10K type strain sequencing project: providing services to taxonomists for standard genome sequencing and annotation.</title>
        <authorList>
            <consortium name="The Broad Institute Genomics Platform"/>
            <consortium name="The Broad Institute Genome Sequencing Center for Infectious Disease"/>
            <person name="Wu L."/>
            <person name="Ma J."/>
        </authorList>
    </citation>
    <scope>NUCLEOTIDE SEQUENCE [LARGE SCALE GENOMIC DNA]</scope>
    <source>
        <strain evidence="3">KACC 12602</strain>
    </source>
</reference>
<dbReference type="RefSeq" id="WP_378016403.1">
    <property type="nucleotide sequence ID" value="NZ_JBHSKT010000003.1"/>
</dbReference>
<feature type="transmembrane region" description="Helical" evidence="1">
    <location>
        <begin position="413"/>
        <end position="437"/>
    </location>
</feature>
<name>A0ABW0E9T5_9BACT</name>
<proteinExistence type="predicted"/>
<gene>
    <name evidence="2" type="ORF">ACFPIB_05350</name>
</gene>
<keyword evidence="1" id="KW-0472">Membrane</keyword>
<evidence type="ECO:0000256" key="1">
    <source>
        <dbReference type="SAM" id="Phobius"/>
    </source>
</evidence>
<protein>
    <recommendedName>
        <fullName evidence="4">Pentapeptide repeat-containing protein</fullName>
    </recommendedName>
</protein>
<dbReference type="EMBL" id="JBHSKT010000003">
    <property type="protein sequence ID" value="MFC5270025.1"/>
    <property type="molecule type" value="Genomic_DNA"/>
</dbReference>
<accession>A0ABW0E9T5</accession>